<dbReference type="AlphaFoldDB" id="A0A2S8F4T4"/>
<dbReference type="EMBL" id="PUIB01000028">
    <property type="protein sequence ID" value="PQO27168.1"/>
    <property type="molecule type" value="Genomic_DNA"/>
</dbReference>
<dbReference type="Proteomes" id="UP000239388">
    <property type="component" value="Unassembled WGS sequence"/>
</dbReference>
<proteinExistence type="predicted"/>
<reference evidence="1 2" key="1">
    <citation type="submission" date="2018-02" db="EMBL/GenBank/DDBJ databases">
        <title>Comparative genomes isolates from brazilian mangrove.</title>
        <authorList>
            <person name="Araujo J.E."/>
            <person name="Taketani R.G."/>
            <person name="Silva M.C.P."/>
            <person name="Loureco M.V."/>
            <person name="Andreote F.D."/>
        </authorList>
    </citation>
    <scope>NUCLEOTIDE SEQUENCE [LARGE SCALE GENOMIC DNA]</scope>
    <source>
        <strain evidence="1 2">NAP PRIS-MGV</strain>
    </source>
</reference>
<organism evidence="1 2">
    <name type="scientific">Blastopirellula marina</name>
    <dbReference type="NCBI Taxonomy" id="124"/>
    <lineage>
        <taxon>Bacteria</taxon>
        <taxon>Pseudomonadati</taxon>
        <taxon>Planctomycetota</taxon>
        <taxon>Planctomycetia</taxon>
        <taxon>Pirellulales</taxon>
        <taxon>Pirellulaceae</taxon>
        <taxon>Blastopirellula</taxon>
    </lineage>
</organism>
<sequence length="92" mass="10954">MAMPQCELCGDDAFNEHHLIPRHCHRKAWFKSRFSKAEMQHTIDVCNMCHKMIHQLVPDEKELGRSYHSIETLAAHPEIGNYLQWKRKRVRT</sequence>
<dbReference type="OrthoDB" id="9802640at2"/>
<evidence type="ECO:0008006" key="3">
    <source>
        <dbReference type="Google" id="ProtNLM"/>
    </source>
</evidence>
<protein>
    <recommendedName>
        <fullName evidence="3">HNH domain-containing protein</fullName>
    </recommendedName>
</protein>
<dbReference type="PANTHER" id="PTHR37827">
    <property type="entry name" value="TUDOR DOMAIN-CONTAINING PROTEIN"/>
    <property type="match status" value="1"/>
</dbReference>
<dbReference type="PANTHER" id="PTHR37827:SF1">
    <property type="entry name" value="HNH DOMAIN-CONTAINING PROTEIN"/>
    <property type="match status" value="1"/>
</dbReference>
<evidence type="ECO:0000313" key="1">
    <source>
        <dbReference type="EMBL" id="PQO27168.1"/>
    </source>
</evidence>
<comment type="caution">
    <text evidence="1">The sequence shown here is derived from an EMBL/GenBank/DDBJ whole genome shotgun (WGS) entry which is preliminary data.</text>
</comment>
<name>A0A2S8F4T4_9BACT</name>
<gene>
    <name evidence="1" type="ORF">C5Y98_28400</name>
</gene>
<evidence type="ECO:0000313" key="2">
    <source>
        <dbReference type="Proteomes" id="UP000239388"/>
    </source>
</evidence>
<accession>A0A2S8F4T4</accession>